<keyword evidence="3" id="KW-1185">Reference proteome</keyword>
<gene>
    <name evidence="1" type="ORF">NTEN_LOCUS13554</name>
    <name evidence="2" type="ORF">NTEN_LOCUS13555</name>
</gene>
<dbReference type="Proteomes" id="UP000479000">
    <property type="component" value="Unassembled WGS sequence"/>
</dbReference>
<name>A0A6H5GV38_9HEMI</name>
<organism evidence="1 3">
    <name type="scientific">Nesidiocoris tenuis</name>
    <dbReference type="NCBI Taxonomy" id="355587"/>
    <lineage>
        <taxon>Eukaryota</taxon>
        <taxon>Metazoa</taxon>
        <taxon>Ecdysozoa</taxon>
        <taxon>Arthropoda</taxon>
        <taxon>Hexapoda</taxon>
        <taxon>Insecta</taxon>
        <taxon>Pterygota</taxon>
        <taxon>Neoptera</taxon>
        <taxon>Paraneoptera</taxon>
        <taxon>Hemiptera</taxon>
        <taxon>Heteroptera</taxon>
        <taxon>Panheteroptera</taxon>
        <taxon>Cimicomorpha</taxon>
        <taxon>Miridae</taxon>
        <taxon>Dicyphina</taxon>
        <taxon>Nesidiocoris</taxon>
    </lineage>
</organism>
<proteinExistence type="predicted"/>
<protein>
    <submittedName>
        <fullName evidence="1">Uncharacterized protein</fullName>
    </submittedName>
</protein>
<feature type="non-terminal residue" evidence="1">
    <location>
        <position position="1"/>
    </location>
</feature>
<evidence type="ECO:0000313" key="3">
    <source>
        <dbReference type="Proteomes" id="UP000479000"/>
    </source>
</evidence>
<dbReference type="EMBL" id="CADCXU010020373">
    <property type="protein sequence ID" value="CAB0008308.1"/>
    <property type="molecule type" value="Genomic_DNA"/>
</dbReference>
<evidence type="ECO:0000313" key="2">
    <source>
        <dbReference type="EMBL" id="CAB0008309.1"/>
    </source>
</evidence>
<dbReference type="EMBL" id="CADCXU010020374">
    <property type="protein sequence ID" value="CAB0008309.1"/>
    <property type="molecule type" value="Genomic_DNA"/>
</dbReference>
<dbReference type="AlphaFoldDB" id="A0A6H5GV38"/>
<accession>A0A6H5GV38</accession>
<evidence type="ECO:0000313" key="1">
    <source>
        <dbReference type="EMBL" id="CAB0008308.1"/>
    </source>
</evidence>
<sequence length="62" mass="6894">PSTFPSSNKPEGLRVPLTRARATGPPSCTLYGLRVKDIIWGRIFPDVGVLCACFTPRRVFFQ</sequence>
<reference evidence="1 3" key="1">
    <citation type="submission" date="2020-02" db="EMBL/GenBank/DDBJ databases">
        <authorList>
            <person name="Ferguson B K."/>
        </authorList>
    </citation>
    <scope>NUCLEOTIDE SEQUENCE [LARGE SCALE GENOMIC DNA]</scope>
</reference>